<organism evidence="1">
    <name type="scientific">Opuntia streptacantha</name>
    <name type="common">Prickly pear cactus</name>
    <name type="synonym">Opuntia cardona</name>
    <dbReference type="NCBI Taxonomy" id="393608"/>
    <lineage>
        <taxon>Eukaryota</taxon>
        <taxon>Viridiplantae</taxon>
        <taxon>Streptophyta</taxon>
        <taxon>Embryophyta</taxon>
        <taxon>Tracheophyta</taxon>
        <taxon>Spermatophyta</taxon>
        <taxon>Magnoliopsida</taxon>
        <taxon>eudicotyledons</taxon>
        <taxon>Gunneridae</taxon>
        <taxon>Pentapetalae</taxon>
        <taxon>Caryophyllales</taxon>
        <taxon>Cactineae</taxon>
        <taxon>Cactaceae</taxon>
        <taxon>Opuntioideae</taxon>
        <taxon>Opuntia</taxon>
    </lineage>
</organism>
<sequence length="100" mass="11250">MLPVRLLYERSTTLIEGRVEISQGIIPVNKFCLKFRLISFTQCPISQGIGPFKKLPSISIWYKLSHPLKSGIFPEIPLKDAENTCKLDDPHIPSGNSDPE</sequence>
<protein>
    <submittedName>
        <fullName evidence="1">Uncharacterized protein</fullName>
    </submittedName>
</protein>
<reference evidence="1" key="1">
    <citation type="journal article" date="2013" name="J. Plant Res.">
        <title>Effect of fungi and light on seed germination of three Opuntia species from semiarid lands of central Mexico.</title>
        <authorList>
            <person name="Delgado-Sanchez P."/>
            <person name="Jimenez-Bremont J.F."/>
            <person name="Guerrero-Gonzalez Mde L."/>
            <person name="Flores J."/>
        </authorList>
    </citation>
    <scope>NUCLEOTIDE SEQUENCE</scope>
    <source>
        <tissue evidence="1">Cladode</tissue>
    </source>
</reference>
<dbReference type="AlphaFoldDB" id="A0A7C9AYG4"/>
<evidence type="ECO:0000313" key="1">
    <source>
        <dbReference type="EMBL" id="MBA4677613.1"/>
    </source>
</evidence>
<proteinExistence type="predicted"/>
<accession>A0A7C9AYG4</accession>
<reference evidence="1" key="2">
    <citation type="submission" date="2020-07" db="EMBL/GenBank/DDBJ databases">
        <authorList>
            <person name="Vera ALvarez R."/>
            <person name="Arias-Moreno D.M."/>
            <person name="Jimenez-Jacinto V."/>
            <person name="Jimenez-Bremont J.F."/>
            <person name="Swaminathan K."/>
            <person name="Moose S.P."/>
            <person name="Guerrero-Gonzalez M.L."/>
            <person name="Marino-Ramirez L."/>
            <person name="Landsman D."/>
            <person name="Rodriguez-Kessler M."/>
            <person name="Delgado-Sanchez P."/>
        </authorList>
    </citation>
    <scope>NUCLEOTIDE SEQUENCE</scope>
    <source>
        <tissue evidence="1">Cladode</tissue>
    </source>
</reference>
<dbReference type="EMBL" id="GISG01275810">
    <property type="protein sequence ID" value="MBA4677613.1"/>
    <property type="molecule type" value="Transcribed_RNA"/>
</dbReference>
<name>A0A7C9AYG4_OPUST</name>